<keyword evidence="1" id="KW-1133">Transmembrane helix</keyword>
<reference evidence="2" key="1">
    <citation type="submission" date="2017-05" db="UniProtKB">
        <authorList>
            <consortium name="EnsemblMetazoa"/>
        </authorList>
    </citation>
    <scope>IDENTIFICATION</scope>
</reference>
<accession>A0A1X7SE22</accession>
<organism evidence="2">
    <name type="scientific">Amphimedon queenslandica</name>
    <name type="common">Sponge</name>
    <dbReference type="NCBI Taxonomy" id="400682"/>
    <lineage>
        <taxon>Eukaryota</taxon>
        <taxon>Metazoa</taxon>
        <taxon>Porifera</taxon>
        <taxon>Demospongiae</taxon>
        <taxon>Heteroscleromorpha</taxon>
        <taxon>Haplosclerida</taxon>
        <taxon>Niphatidae</taxon>
        <taxon>Amphimedon</taxon>
    </lineage>
</organism>
<dbReference type="InParanoid" id="A0A1X7SE22"/>
<feature type="transmembrane region" description="Helical" evidence="1">
    <location>
        <begin position="39"/>
        <end position="58"/>
    </location>
</feature>
<evidence type="ECO:0000256" key="1">
    <source>
        <dbReference type="SAM" id="Phobius"/>
    </source>
</evidence>
<evidence type="ECO:0000313" key="2">
    <source>
        <dbReference type="EnsemblMetazoa" id="Aqu2.1.00323_001"/>
    </source>
</evidence>
<protein>
    <submittedName>
        <fullName evidence="2">Uncharacterized protein</fullName>
    </submittedName>
</protein>
<keyword evidence="1" id="KW-0472">Membrane</keyword>
<proteinExistence type="predicted"/>
<name>A0A1X7SE22_AMPQE</name>
<dbReference type="EnsemblMetazoa" id="Aqu2.1.00323_001">
    <property type="protein sequence ID" value="Aqu2.1.00323_001"/>
    <property type="gene ID" value="Aqu2.1.00323"/>
</dbReference>
<sequence length="64" mass="7923">MLTRLLRGPYLDQRTPMVQLAWLYTLCKRKAKNRRTGRFVQPPFFIFIIIIKSWQFSWRPVFQY</sequence>
<dbReference type="AlphaFoldDB" id="A0A1X7SE22"/>
<keyword evidence="1" id="KW-0812">Transmembrane</keyword>